<evidence type="ECO:0000313" key="9">
    <source>
        <dbReference type="EMBL" id="AIK95779.1"/>
    </source>
</evidence>
<dbReference type="EMBL" id="CP008941">
    <property type="protein sequence ID" value="AIK95779.1"/>
    <property type="molecule type" value="Genomic_DNA"/>
</dbReference>
<name>A0A077AUS3_9PROT</name>
<evidence type="ECO:0000313" key="10">
    <source>
        <dbReference type="Proteomes" id="UP000028926"/>
    </source>
</evidence>
<evidence type="ECO:0000256" key="3">
    <source>
        <dbReference type="ARBA" id="ARBA00022692"/>
    </source>
</evidence>
<dbReference type="AlphaFoldDB" id="A0A077AUS3"/>
<keyword evidence="7 8" id="KW-0472">Membrane</keyword>
<proteinExistence type="predicted"/>
<accession>A0A077AUS3</accession>
<evidence type="ECO:0000256" key="6">
    <source>
        <dbReference type="ARBA" id="ARBA00023010"/>
    </source>
</evidence>
<reference evidence="9 10" key="1">
    <citation type="submission" date="2014-07" db="EMBL/GenBank/DDBJ databases">
        <title>Comparative genomic insights into amoeba endosymbionts belonging to the families of Holosporaceae and Candidatus Midichloriaceae within Rickettsiales.</title>
        <authorList>
            <person name="Wang Z."/>
            <person name="Wu M."/>
        </authorList>
    </citation>
    <scope>NUCLEOTIDE SEQUENCE [LARGE SCALE GENOMIC DNA]</scope>
    <source>
        <strain evidence="9">PRA3</strain>
    </source>
</reference>
<evidence type="ECO:0000256" key="1">
    <source>
        <dbReference type="ARBA" id="ARBA00004167"/>
    </source>
</evidence>
<dbReference type="KEGG" id="paca:ID47_02065"/>
<evidence type="ECO:0000256" key="5">
    <source>
        <dbReference type="ARBA" id="ARBA00022989"/>
    </source>
</evidence>
<evidence type="ECO:0000256" key="8">
    <source>
        <dbReference type="SAM" id="Phobius"/>
    </source>
</evidence>
<dbReference type="OrthoDB" id="7206969at2"/>
<sequence length="74" mass="8739">MFDFAWSHYVLLLIVAVILLGPKEIPVVLRFVGRWMGKIRRHTAEWRDYIEYVGSEPAQQPSKENYKNTDEDSK</sequence>
<dbReference type="Proteomes" id="UP000028926">
    <property type="component" value="Chromosome"/>
</dbReference>
<dbReference type="RefSeq" id="WP_038463210.1">
    <property type="nucleotide sequence ID" value="NZ_CP008941.1"/>
</dbReference>
<dbReference type="InterPro" id="IPR003369">
    <property type="entry name" value="TatA/B/E"/>
</dbReference>
<keyword evidence="3 8" id="KW-0812">Transmembrane</keyword>
<evidence type="ECO:0000256" key="4">
    <source>
        <dbReference type="ARBA" id="ARBA00022927"/>
    </source>
</evidence>
<dbReference type="HOGENOM" id="CLU_086034_1_5_5"/>
<evidence type="ECO:0000256" key="7">
    <source>
        <dbReference type="ARBA" id="ARBA00023136"/>
    </source>
</evidence>
<protein>
    <recommendedName>
        <fullName evidence="11">Preprotein translocase subunit TatA</fullName>
    </recommendedName>
</protein>
<gene>
    <name evidence="9" type="ORF">ID47_02065</name>
</gene>
<feature type="transmembrane region" description="Helical" evidence="8">
    <location>
        <begin position="6"/>
        <end position="32"/>
    </location>
</feature>
<dbReference type="Pfam" id="PF02416">
    <property type="entry name" value="TatA_B_E"/>
    <property type="match status" value="1"/>
</dbReference>
<evidence type="ECO:0000256" key="2">
    <source>
        <dbReference type="ARBA" id="ARBA00022448"/>
    </source>
</evidence>
<dbReference type="STRING" id="91604.ID47_02065"/>
<keyword evidence="2" id="KW-0813">Transport</keyword>
<keyword evidence="6" id="KW-0811">Translocation</keyword>
<organism evidence="9 10">
    <name type="scientific">Candidatus Odyssella acanthamoebae</name>
    <dbReference type="NCBI Taxonomy" id="91604"/>
    <lineage>
        <taxon>Bacteria</taxon>
        <taxon>Pseudomonadati</taxon>
        <taxon>Pseudomonadota</taxon>
        <taxon>Alphaproteobacteria</taxon>
        <taxon>Holosporales</taxon>
        <taxon>Candidatus Paracaedibacteraceae</taxon>
        <taxon>Candidatus Odyssella</taxon>
    </lineage>
</organism>
<keyword evidence="4" id="KW-0653">Protein transport</keyword>
<dbReference type="Gene3D" id="1.20.5.3310">
    <property type="match status" value="1"/>
</dbReference>
<comment type="subcellular location">
    <subcellularLocation>
        <location evidence="1">Membrane</location>
        <topology evidence="1">Single-pass membrane protein</topology>
    </subcellularLocation>
</comment>
<keyword evidence="10" id="KW-1185">Reference proteome</keyword>
<evidence type="ECO:0008006" key="11">
    <source>
        <dbReference type="Google" id="ProtNLM"/>
    </source>
</evidence>
<dbReference type="eggNOG" id="COG1826">
    <property type="taxonomic scope" value="Bacteria"/>
</dbReference>
<dbReference type="PRINTS" id="PR01506">
    <property type="entry name" value="TATBPROTEIN"/>
</dbReference>
<keyword evidence="5 8" id="KW-1133">Transmembrane helix</keyword>